<dbReference type="RefSeq" id="WP_354701652.1">
    <property type="nucleotide sequence ID" value="NZ_CP114014.1"/>
</dbReference>
<reference evidence="2" key="1">
    <citation type="submission" date="2022-12" db="EMBL/GenBank/DDBJ databases">
        <title>Paraconexibacter alkalitolerans sp. nov. and Baekduia alba sp. nov., isolated from soil and emended description of the genera Paraconexibacter (Chun et al., 2020) and Baekduia (An et al., 2020).</title>
        <authorList>
            <person name="Vieira S."/>
            <person name="Huber K.J."/>
            <person name="Geppert A."/>
            <person name="Wolf J."/>
            <person name="Neumann-Schaal M."/>
            <person name="Muesken M."/>
            <person name="Overmann J."/>
        </authorList>
    </citation>
    <scope>NUCLEOTIDE SEQUENCE</scope>
    <source>
        <strain evidence="2">AEG42_29</strain>
    </source>
</reference>
<dbReference type="EMBL" id="CP114014">
    <property type="protein sequence ID" value="XAY05134.1"/>
    <property type="molecule type" value="Genomic_DNA"/>
</dbReference>
<evidence type="ECO:0008006" key="3">
    <source>
        <dbReference type="Google" id="ProtNLM"/>
    </source>
</evidence>
<protein>
    <recommendedName>
        <fullName evidence="3">CsbD family protein</fullName>
    </recommendedName>
</protein>
<sequence length="56" mass="5838">MPENDDPELTRAGLFSEIAGKAKEVAGELVGNDDLAEDGREQQAEAEAEGSAPPPD</sequence>
<proteinExistence type="predicted"/>
<accession>A0AAU7AU49</accession>
<organism evidence="2">
    <name type="scientific">Paraconexibacter sp. AEG42_29</name>
    <dbReference type="NCBI Taxonomy" id="2997339"/>
    <lineage>
        <taxon>Bacteria</taxon>
        <taxon>Bacillati</taxon>
        <taxon>Actinomycetota</taxon>
        <taxon>Thermoleophilia</taxon>
        <taxon>Solirubrobacterales</taxon>
        <taxon>Paraconexibacteraceae</taxon>
        <taxon>Paraconexibacter</taxon>
    </lineage>
</organism>
<evidence type="ECO:0000256" key="1">
    <source>
        <dbReference type="SAM" id="MobiDB-lite"/>
    </source>
</evidence>
<name>A0AAU7AU49_9ACTN</name>
<feature type="region of interest" description="Disordered" evidence="1">
    <location>
        <begin position="32"/>
        <end position="56"/>
    </location>
</feature>
<dbReference type="KEGG" id="parq:DSM112329_01978"/>
<dbReference type="AlphaFoldDB" id="A0AAU7AU49"/>
<evidence type="ECO:0000313" key="2">
    <source>
        <dbReference type="EMBL" id="XAY05134.1"/>
    </source>
</evidence>
<gene>
    <name evidence="2" type="ORF">DSM112329_01978</name>
</gene>